<dbReference type="Gene3D" id="2.40.170.20">
    <property type="entry name" value="TonB-dependent receptor, beta-barrel domain"/>
    <property type="match status" value="1"/>
</dbReference>
<dbReference type="EMBL" id="QPJO01000009">
    <property type="protein sequence ID" value="RCW89792.1"/>
    <property type="molecule type" value="Genomic_DNA"/>
</dbReference>
<dbReference type="InterPro" id="IPR039426">
    <property type="entry name" value="TonB-dep_rcpt-like"/>
</dbReference>
<dbReference type="GO" id="GO:0044718">
    <property type="term" value="P:siderophore transmembrane transport"/>
    <property type="evidence" value="ECO:0007669"/>
    <property type="project" value="TreeGrafter"/>
</dbReference>
<organism evidence="9 10">
    <name type="scientific">Winogradskyella arenosi</name>
    <dbReference type="NCBI Taxonomy" id="533325"/>
    <lineage>
        <taxon>Bacteria</taxon>
        <taxon>Pseudomonadati</taxon>
        <taxon>Bacteroidota</taxon>
        <taxon>Flavobacteriia</taxon>
        <taxon>Flavobacteriales</taxon>
        <taxon>Flavobacteriaceae</taxon>
        <taxon>Winogradskyella</taxon>
    </lineage>
</organism>
<dbReference type="SUPFAM" id="SSF49464">
    <property type="entry name" value="Carboxypeptidase regulatory domain-like"/>
    <property type="match status" value="1"/>
</dbReference>
<evidence type="ECO:0000256" key="2">
    <source>
        <dbReference type="ARBA" id="ARBA00022448"/>
    </source>
</evidence>
<reference evidence="9 10" key="1">
    <citation type="submission" date="2018-07" db="EMBL/GenBank/DDBJ databases">
        <title>Genomic Encyclopedia of Type Strains, Phase III (KMG-III): the genomes of soil and plant-associated and newly described type strains.</title>
        <authorList>
            <person name="Whitman W."/>
        </authorList>
    </citation>
    <scope>NUCLEOTIDE SEQUENCE [LARGE SCALE GENOMIC DNA]</scope>
    <source>
        <strain evidence="9 10">CECT 7958</strain>
    </source>
</reference>
<dbReference type="SUPFAM" id="SSF56935">
    <property type="entry name" value="Porins"/>
    <property type="match status" value="1"/>
</dbReference>
<dbReference type="RefSeq" id="WP_114311000.1">
    <property type="nucleotide sequence ID" value="NZ_QPJO01000009.1"/>
</dbReference>
<dbReference type="Gene3D" id="2.60.40.1120">
    <property type="entry name" value="Carboxypeptidase-like, regulatory domain"/>
    <property type="match status" value="1"/>
</dbReference>
<keyword evidence="4" id="KW-0812">Transmembrane</keyword>
<accession>A0A368ZAN9</accession>
<gene>
    <name evidence="9" type="ORF">DFQ08_1097</name>
</gene>
<keyword evidence="10" id="KW-1185">Reference proteome</keyword>
<evidence type="ECO:0000256" key="6">
    <source>
        <dbReference type="ARBA" id="ARBA00023136"/>
    </source>
</evidence>
<dbReference type="Pfam" id="PF14905">
    <property type="entry name" value="OMP_b-brl_3"/>
    <property type="match status" value="1"/>
</dbReference>
<proteinExistence type="predicted"/>
<dbReference type="InterPro" id="IPR041700">
    <property type="entry name" value="OMP_b-brl_3"/>
</dbReference>
<evidence type="ECO:0000256" key="4">
    <source>
        <dbReference type="ARBA" id="ARBA00022692"/>
    </source>
</evidence>
<dbReference type="Gene3D" id="2.170.130.10">
    <property type="entry name" value="TonB-dependent receptor, plug domain"/>
    <property type="match status" value="1"/>
</dbReference>
<evidence type="ECO:0000256" key="5">
    <source>
        <dbReference type="ARBA" id="ARBA00022729"/>
    </source>
</evidence>
<evidence type="ECO:0000313" key="9">
    <source>
        <dbReference type="EMBL" id="RCW89792.1"/>
    </source>
</evidence>
<evidence type="ECO:0000313" key="10">
    <source>
        <dbReference type="Proteomes" id="UP000253436"/>
    </source>
</evidence>
<feature type="domain" description="Outer membrane protein beta-barrel" evidence="8">
    <location>
        <begin position="375"/>
        <end position="765"/>
    </location>
</feature>
<dbReference type="PANTHER" id="PTHR30069">
    <property type="entry name" value="TONB-DEPENDENT OUTER MEMBRANE RECEPTOR"/>
    <property type="match status" value="1"/>
</dbReference>
<keyword evidence="5" id="KW-0732">Signal</keyword>
<dbReference type="Proteomes" id="UP000253436">
    <property type="component" value="Unassembled WGS sequence"/>
</dbReference>
<dbReference type="InterPro" id="IPR036942">
    <property type="entry name" value="Beta-barrel_TonB_sf"/>
</dbReference>
<dbReference type="InterPro" id="IPR037066">
    <property type="entry name" value="Plug_dom_sf"/>
</dbReference>
<dbReference type="OrthoDB" id="8764943at2"/>
<name>A0A368ZAN9_9FLAO</name>
<evidence type="ECO:0000256" key="3">
    <source>
        <dbReference type="ARBA" id="ARBA00022452"/>
    </source>
</evidence>
<evidence type="ECO:0000256" key="1">
    <source>
        <dbReference type="ARBA" id="ARBA00004571"/>
    </source>
</evidence>
<dbReference type="Pfam" id="PF13620">
    <property type="entry name" value="CarboxypepD_reg"/>
    <property type="match status" value="1"/>
</dbReference>
<dbReference type="PANTHER" id="PTHR30069:SF29">
    <property type="entry name" value="HEMOGLOBIN AND HEMOGLOBIN-HAPTOGLOBIN-BINDING PROTEIN 1-RELATED"/>
    <property type="match status" value="1"/>
</dbReference>
<keyword evidence="3" id="KW-1134">Transmembrane beta strand</keyword>
<keyword evidence="7" id="KW-0998">Cell outer membrane</keyword>
<dbReference type="GO" id="GO:0015344">
    <property type="term" value="F:siderophore uptake transmembrane transporter activity"/>
    <property type="evidence" value="ECO:0007669"/>
    <property type="project" value="TreeGrafter"/>
</dbReference>
<keyword evidence="9" id="KW-0675">Receptor</keyword>
<evidence type="ECO:0000256" key="7">
    <source>
        <dbReference type="ARBA" id="ARBA00023237"/>
    </source>
</evidence>
<dbReference type="InterPro" id="IPR008969">
    <property type="entry name" value="CarboxyPept-like_regulatory"/>
</dbReference>
<evidence type="ECO:0000259" key="8">
    <source>
        <dbReference type="Pfam" id="PF14905"/>
    </source>
</evidence>
<protein>
    <submittedName>
        <fullName evidence="9">Outer membrane receptor protein involved in Fe transport</fullName>
    </submittedName>
</protein>
<dbReference type="AlphaFoldDB" id="A0A368ZAN9"/>
<sequence>MPKLLLYLLFTLFPLISFSQIKITGQILDTNNNPIEFATVTLLSLENEIVKGELSNETGNFIVELNTGGHYQIQISYLQNILFEKEIVVTENMDCGMIKVENYILLDGIEITAYNQPKIVKEIGKYVVSNIASSPLSKNRTTFDFLGTIPFVNNNPDGNSITIKNRKEAKILINGREVGDKGIALNILKSTPAEDIKKIEIITSPSSKYSAATQNGIVNVVIKKNNEGLKGAVSSGVSQSYYNSQNANANLTYSKNNWFVSTGIGVNNYRFKSKQNSIYKDYINQQQTHIEFDNNLKNKTITPFVNIHYDLTSKQSIGVQFNSSFRNNSTTNTSQNEYTSLANNSVDSLNQSTIKSRNPNFKNLFLNANYSLKTDTIGSNFELNLYRFAQDNNTRITNVFQWNNGSQSILQQPDVDMEFYNVVADYTQNFQNEDVLKFGINYSNGQTNNRFFHGNYDGVEYVSDTLRSNDFKYNDNTFAAYLMYQKLLGDNWEMELGLRWENYEGEGLYENTSVEQKNNYLFPAVSVLFYANDNNEFSLDYRSSFIRPSYSNFNPNSYYTSANSYKRNNPNLLPILSHSVVFNYSFLKHYSLDIEYDYAKNTFNEFDIVRPNGLIETITDNYGKGYELYFGFTYNKHFFNNRWNLTASLFYTYDKSDGIYNGIDLGFDNTEWGLGLKNFVYLNKTKDAILNLSYGYGSANRSILGEMNAIHSLTFELSKTYKNFNFTLGAYDLLRPTLELREERIEYSFYKRQEYFKTAYFRVSYFFGNRNVKSISNKQGKMSNRVE</sequence>
<comment type="subcellular location">
    <subcellularLocation>
        <location evidence="1">Cell outer membrane</location>
        <topology evidence="1">Multi-pass membrane protein</topology>
    </subcellularLocation>
</comment>
<comment type="caution">
    <text evidence="9">The sequence shown here is derived from an EMBL/GenBank/DDBJ whole genome shotgun (WGS) entry which is preliminary data.</text>
</comment>
<dbReference type="GO" id="GO:0009279">
    <property type="term" value="C:cell outer membrane"/>
    <property type="evidence" value="ECO:0007669"/>
    <property type="project" value="UniProtKB-SubCell"/>
</dbReference>
<keyword evidence="2" id="KW-0813">Transport</keyword>
<keyword evidence="6" id="KW-0472">Membrane</keyword>